<dbReference type="AlphaFoldDB" id="A0AAF1BIQ2"/>
<dbReference type="RefSeq" id="XP_062628573.1">
    <property type="nucleotide sequence ID" value="XM_062772589.1"/>
</dbReference>
<keyword evidence="2" id="KW-1185">Reference proteome</keyword>
<dbReference type="EMBL" id="CP086717">
    <property type="protein sequence ID" value="WOO82541.1"/>
    <property type="molecule type" value="Genomic_DNA"/>
</dbReference>
<reference evidence="1" key="1">
    <citation type="submission" date="2023-10" db="EMBL/GenBank/DDBJ databases">
        <authorList>
            <person name="Noh H."/>
        </authorList>
    </citation>
    <scope>NUCLEOTIDE SEQUENCE</scope>
    <source>
        <strain evidence="1">DUCC4014</strain>
    </source>
</reference>
<proteinExistence type="predicted"/>
<sequence>MHGTDVTERLDRMVGSPDHPKRWETWFAQASSLVGRSGLLAIDGTHVSNVHVLLKIEQAPNGARVGWSAIGCSTDTAKSRAHFEDLHAAAIARLESHFG</sequence>
<dbReference type="Proteomes" id="UP000827549">
    <property type="component" value="Chromosome 4"/>
</dbReference>
<evidence type="ECO:0000313" key="1">
    <source>
        <dbReference type="EMBL" id="WOO82541.1"/>
    </source>
</evidence>
<dbReference type="GeneID" id="87809252"/>
<protein>
    <submittedName>
        <fullName evidence="1">Uncharacterized protein</fullName>
    </submittedName>
</protein>
<gene>
    <name evidence="1" type="ORF">LOC62_04G006025</name>
</gene>
<accession>A0AAF1BIQ2</accession>
<evidence type="ECO:0000313" key="2">
    <source>
        <dbReference type="Proteomes" id="UP000827549"/>
    </source>
</evidence>
<organism evidence="1 2">
    <name type="scientific">Vanrija pseudolonga</name>
    <dbReference type="NCBI Taxonomy" id="143232"/>
    <lineage>
        <taxon>Eukaryota</taxon>
        <taxon>Fungi</taxon>
        <taxon>Dikarya</taxon>
        <taxon>Basidiomycota</taxon>
        <taxon>Agaricomycotina</taxon>
        <taxon>Tremellomycetes</taxon>
        <taxon>Trichosporonales</taxon>
        <taxon>Trichosporonaceae</taxon>
        <taxon>Vanrija</taxon>
    </lineage>
</organism>
<name>A0AAF1BIQ2_9TREE</name>